<dbReference type="GO" id="GO:0070403">
    <property type="term" value="F:NAD+ binding"/>
    <property type="evidence" value="ECO:0007669"/>
    <property type="project" value="InterPro"/>
</dbReference>
<evidence type="ECO:0000313" key="5">
    <source>
        <dbReference type="Proteomes" id="UP000325255"/>
    </source>
</evidence>
<dbReference type="FunFam" id="3.40.50.720:FF:000009">
    <property type="entry name" value="Fatty oxidation complex, alpha subunit"/>
    <property type="match status" value="1"/>
</dbReference>
<feature type="domain" description="3-hydroxyacyl-CoA dehydrogenase C-terminal" evidence="2">
    <location>
        <begin position="414"/>
        <end position="497"/>
    </location>
</feature>
<keyword evidence="1" id="KW-0560">Oxidoreductase</keyword>
<dbReference type="OrthoDB" id="9771883at2"/>
<feature type="domain" description="3-hydroxyacyl-CoA dehydrogenase C-terminal" evidence="2">
    <location>
        <begin position="192"/>
        <end position="289"/>
    </location>
</feature>
<dbReference type="InterPro" id="IPR006108">
    <property type="entry name" value="3HC_DH_C"/>
</dbReference>
<dbReference type="Gene3D" id="1.10.1040.50">
    <property type="match status" value="1"/>
</dbReference>
<organism evidence="4 5">
    <name type="scientific">Rhodovastum atsumiense</name>
    <dbReference type="NCBI Taxonomy" id="504468"/>
    <lineage>
        <taxon>Bacteria</taxon>
        <taxon>Pseudomonadati</taxon>
        <taxon>Pseudomonadota</taxon>
        <taxon>Alphaproteobacteria</taxon>
        <taxon>Acetobacterales</taxon>
        <taxon>Acetobacteraceae</taxon>
        <taxon>Rhodovastum</taxon>
    </lineage>
</organism>
<dbReference type="GO" id="GO:0006635">
    <property type="term" value="P:fatty acid beta-oxidation"/>
    <property type="evidence" value="ECO:0007669"/>
    <property type="project" value="TreeGrafter"/>
</dbReference>
<dbReference type="PANTHER" id="PTHR48075">
    <property type="entry name" value="3-HYDROXYACYL-COA DEHYDROGENASE FAMILY PROTEIN"/>
    <property type="match status" value="1"/>
</dbReference>
<dbReference type="Pfam" id="PF02737">
    <property type="entry name" value="3HCDH_N"/>
    <property type="match status" value="1"/>
</dbReference>
<evidence type="ECO:0000256" key="1">
    <source>
        <dbReference type="ARBA" id="ARBA00023002"/>
    </source>
</evidence>
<dbReference type="InterPro" id="IPR006176">
    <property type="entry name" value="3-OHacyl-CoA_DH_NAD-bd"/>
</dbReference>
<dbReference type="GO" id="GO:0008691">
    <property type="term" value="F:3-hydroxybutyryl-CoA dehydrogenase activity"/>
    <property type="evidence" value="ECO:0007669"/>
    <property type="project" value="TreeGrafter"/>
</dbReference>
<comment type="caution">
    <text evidence="4">The sequence shown here is derived from an EMBL/GenBank/DDBJ whole genome shotgun (WGS) entry which is preliminary data.</text>
</comment>
<dbReference type="AlphaFoldDB" id="A0A5M6J0P8"/>
<evidence type="ECO:0000259" key="2">
    <source>
        <dbReference type="Pfam" id="PF00725"/>
    </source>
</evidence>
<protein>
    <submittedName>
        <fullName evidence="4">3-hydroxyacyl-CoA dehydrogenase</fullName>
    </submittedName>
</protein>
<dbReference type="Proteomes" id="UP000325255">
    <property type="component" value="Unassembled WGS sequence"/>
</dbReference>
<dbReference type="Pfam" id="PF00725">
    <property type="entry name" value="3HCDH"/>
    <property type="match status" value="2"/>
</dbReference>
<accession>A0A5M6J0P8</accession>
<dbReference type="InterPro" id="IPR008927">
    <property type="entry name" value="6-PGluconate_DH-like_C_sf"/>
</dbReference>
<gene>
    <name evidence="4" type="ORF">F1189_02430</name>
</gene>
<dbReference type="NCBIfam" id="NF006124">
    <property type="entry name" value="PRK08268.1"/>
    <property type="match status" value="1"/>
</dbReference>
<name>A0A5M6J0P8_9PROT</name>
<dbReference type="Gene3D" id="3.40.50.720">
    <property type="entry name" value="NAD(P)-binding Rossmann-like Domain"/>
    <property type="match status" value="1"/>
</dbReference>
<dbReference type="SUPFAM" id="SSF51735">
    <property type="entry name" value="NAD(P)-binding Rossmann-fold domains"/>
    <property type="match status" value="1"/>
</dbReference>
<proteinExistence type="predicted"/>
<feature type="domain" description="3-hydroxyacyl-CoA dehydrogenase NAD binding" evidence="3">
    <location>
        <begin position="12"/>
        <end position="189"/>
    </location>
</feature>
<dbReference type="PANTHER" id="PTHR48075:SF5">
    <property type="entry name" value="3-HYDROXYBUTYRYL-COA DEHYDROGENASE"/>
    <property type="match status" value="1"/>
</dbReference>
<dbReference type="SUPFAM" id="SSF48179">
    <property type="entry name" value="6-phosphogluconate dehydrogenase C-terminal domain-like"/>
    <property type="match status" value="2"/>
</dbReference>
<keyword evidence="5" id="KW-1185">Reference proteome</keyword>
<reference evidence="4 5" key="1">
    <citation type="submission" date="2019-09" db="EMBL/GenBank/DDBJ databases">
        <title>Genome sequence of Rhodovastum atsumiense, a diverse member of the Acetobacteraceae family of non-sulfur purple photosynthetic bacteria.</title>
        <authorList>
            <person name="Meyer T."/>
            <person name="Kyndt J."/>
        </authorList>
    </citation>
    <scope>NUCLEOTIDE SEQUENCE [LARGE SCALE GENOMIC DNA]</scope>
    <source>
        <strain evidence="4 5">DSM 21279</strain>
    </source>
</reference>
<dbReference type="RefSeq" id="WP_150038995.1">
    <property type="nucleotide sequence ID" value="NZ_OW485601.1"/>
</dbReference>
<dbReference type="EMBL" id="VWPK01000003">
    <property type="protein sequence ID" value="KAA5614081.1"/>
    <property type="molecule type" value="Genomic_DNA"/>
</dbReference>
<dbReference type="InterPro" id="IPR036291">
    <property type="entry name" value="NAD(P)-bd_dom_sf"/>
</dbReference>
<dbReference type="PROSITE" id="PS51257">
    <property type="entry name" value="PROKAR_LIPOPROTEIN"/>
    <property type="match status" value="1"/>
</dbReference>
<sequence length="512" mass="53780">MVFDPDRPALAVGIVGTGVMGRGIAQVAAAAGCTVLLLDACPGAAQAAKEQVGAMLFRLAEKGRVTEAVARAALDAIRVAATPADLANCELIIEAIREDLEAKRALVAELDAVLGEDCVIATNTSSLSVTAIATGSRWPERVAGFHFFNPVPLMKVVEVVQGLRTAPAVLDALVGFAGRIGHAPIRTRDTPGFVVNHAGRAFGTEALQILREGIADVATIDRILCDAAGFRMGPFELFDLTGLDVSQPVMESLYEQYYQEPRYRPSPIARQRRVAGLLGRKTGCGFYAYDHDRRVVPVEPPVPTARAGGVWIAPGPAHGVLVNLVSRLGATVLFGAPSADAVCLVAPLGEDATTAALAHGLDASRTIAIDVLPGLDRRRTLMTTPLTTAAVRDAAHGLFAADGVPVSIISDSAGFVVQRVLAGIVNLGCDIAQQRIALPADIDRAVMLGLGYPLGPLAWGDRLGPSRVLGILEAMLGATGDPRYRPSPWLRRRARLGVSLLTPEAGPERSLP</sequence>
<evidence type="ECO:0000259" key="3">
    <source>
        <dbReference type="Pfam" id="PF02737"/>
    </source>
</evidence>
<evidence type="ECO:0000313" key="4">
    <source>
        <dbReference type="EMBL" id="KAA5614081.1"/>
    </source>
</evidence>